<dbReference type="CDD" id="cd00086">
    <property type="entry name" value="homeodomain"/>
    <property type="match status" value="1"/>
</dbReference>
<keyword evidence="3 6" id="KW-0238">DNA-binding</keyword>
<dbReference type="PRINTS" id="PR00024">
    <property type="entry name" value="HOMEOBOX"/>
</dbReference>
<dbReference type="SUPFAM" id="SSF46689">
    <property type="entry name" value="Homeodomain-like"/>
    <property type="match status" value="1"/>
</dbReference>
<dbReference type="PANTHER" id="PTHR24332:SF9">
    <property type="entry name" value="HOMEOTIC PROTEIN CAUDAL"/>
    <property type="match status" value="1"/>
</dbReference>
<evidence type="ECO:0000256" key="8">
    <source>
        <dbReference type="SAM" id="MobiDB-lite"/>
    </source>
</evidence>
<dbReference type="InterPro" id="IPR009057">
    <property type="entry name" value="Homeodomain-like_sf"/>
</dbReference>
<dbReference type="SMART" id="SM00389">
    <property type="entry name" value="HOX"/>
    <property type="match status" value="1"/>
</dbReference>
<feature type="region of interest" description="Disordered" evidence="8">
    <location>
        <begin position="1"/>
        <end position="48"/>
    </location>
</feature>
<keyword evidence="11" id="KW-1185">Reference proteome</keyword>
<dbReference type="PRINTS" id="PR00031">
    <property type="entry name" value="HTHREPRESSR"/>
</dbReference>
<dbReference type="GO" id="GO:0030154">
    <property type="term" value="P:cell differentiation"/>
    <property type="evidence" value="ECO:0007669"/>
    <property type="project" value="TreeGrafter"/>
</dbReference>
<dbReference type="Proteomes" id="UP001432027">
    <property type="component" value="Unassembled WGS sequence"/>
</dbReference>
<feature type="domain" description="Homeobox" evidence="9">
    <location>
        <begin position="50"/>
        <end position="110"/>
    </location>
</feature>
<evidence type="ECO:0000313" key="10">
    <source>
        <dbReference type="EMBL" id="GMS89744.1"/>
    </source>
</evidence>
<evidence type="ECO:0000256" key="7">
    <source>
        <dbReference type="RuleBase" id="RU000682"/>
    </source>
</evidence>
<dbReference type="InterPro" id="IPR047152">
    <property type="entry name" value="Caudal_homeobox"/>
</dbReference>
<comment type="similarity">
    <text evidence="2">Belongs to the Caudal homeobox family.</text>
</comment>
<dbReference type="Gene3D" id="1.10.10.60">
    <property type="entry name" value="Homeodomain-like"/>
    <property type="match status" value="1"/>
</dbReference>
<dbReference type="InterPro" id="IPR017970">
    <property type="entry name" value="Homeobox_CS"/>
</dbReference>
<comment type="subcellular location">
    <subcellularLocation>
        <location evidence="1 6 7">Nucleus</location>
    </subcellularLocation>
</comment>
<dbReference type="GO" id="GO:0000981">
    <property type="term" value="F:DNA-binding transcription factor activity, RNA polymerase II-specific"/>
    <property type="evidence" value="ECO:0007669"/>
    <property type="project" value="InterPro"/>
</dbReference>
<dbReference type="AlphaFoldDB" id="A0AAV5T7U0"/>
<keyword evidence="4 6" id="KW-0371">Homeobox</keyword>
<proteinExistence type="inferred from homology"/>
<organism evidence="10 11">
    <name type="scientific">Pristionchus entomophagus</name>
    <dbReference type="NCBI Taxonomy" id="358040"/>
    <lineage>
        <taxon>Eukaryota</taxon>
        <taxon>Metazoa</taxon>
        <taxon>Ecdysozoa</taxon>
        <taxon>Nematoda</taxon>
        <taxon>Chromadorea</taxon>
        <taxon>Rhabditida</taxon>
        <taxon>Rhabditina</taxon>
        <taxon>Diplogasteromorpha</taxon>
        <taxon>Diplogasteroidea</taxon>
        <taxon>Neodiplogasteridae</taxon>
        <taxon>Pristionchus</taxon>
    </lineage>
</organism>
<dbReference type="GO" id="GO:0009887">
    <property type="term" value="P:animal organ morphogenesis"/>
    <property type="evidence" value="ECO:0007669"/>
    <property type="project" value="TreeGrafter"/>
</dbReference>
<dbReference type="InterPro" id="IPR001356">
    <property type="entry name" value="HD"/>
</dbReference>
<feature type="compositionally biased region" description="Low complexity" evidence="8">
    <location>
        <begin position="8"/>
        <end position="26"/>
    </location>
</feature>
<dbReference type="GO" id="GO:0000977">
    <property type="term" value="F:RNA polymerase II transcription regulatory region sequence-specific DNA binding"/>
    <property type="evidence" value="ECO:0007669"/>
    <property type="project" value="TreeGrafter"/>
</dbReference>
<dbReference type="GO" id="GO:0005634">
    <property type="term" value="C:nucleus"/>
    <property type="evidence" value="ECO:0007669"/>
    <property type="project" value="UniProtKB-SubCell"/>
</dbReference>
<evidence type="ECO:0000313" key="11">
    <source>
        <dbReference type="Proteomes" id="UP001432027"/>
    </source>
</evidence>
<sequence>GYWPKGFSSMTPVSTPSLSSLSPNLTVTASSSKGQPHYPTGPGTNNLRVRTSTHYRSVYPEYVKDELEKEYNQKKFISANRKAALAGQLNLTERQVKIWFQNRRAKAARKAATVKEENQEAN</sequence>
<protein>
    <recommendedName>
        <fullName evidence="9">Homeobox domain-containing protein</fullName>
    </recommendedName>
</protein>
<comment type="caution">
    <text evidence="10">The sequence shown here is derived from an EMBL/GenBank/DDBJ whole genome shotgun (WGS) entry which is preliminary data.</text>
</comment>
<dbReference type="Pfam" id="PF00046">
    <property type="entry name" value="Homeodomain"/>
    <property type="match status" value="1"/>
</dbReference>
<evidence type="ECO:0000256" key="5">
    <source>
        <dbReference type="ARBA" id="ARBA00023242"/>
    </source>
</evidence>
<evidence type="ECO:0000256" key="1">
    <source>
        <dbReference type="ARBA" id="ARBA00004123"/>
    </source>
</evidence>
<dbReference type="PANTHER" id="PTHR24332">
    <property type="entry name" value="HOMEOBOX PROTEIN CDX"/>
    <property type="match status" value="1"/>
</dbReference>
<dbReference type="GO" id="GO:0009948">
    <property type="term" value="P:anterior/posterior axis specification"/>
    <property type="evidence" value="ECO:0007669"/>
    <property type="project" value="TreeGrafter"/>
</dbReference>
<feature type="non-terminal residue" evidence="10">
    <location>
        <position position="1"/>
    </location>
</feature>
<evidence type="ECO:0000259" key="9">
    <source>
        <dbReference type="PROSITE" id="PS50071"/>
    </source>
</evidence>
<evidence type="ECO:0000256" key="6">
    <source>
        <dbReference type="PROSITE-ProRule" id="PRU00108"/>
    </source>
</evidence>
<name>A0AAV5T7U0_9BILA</name>
<dbReference type="InterPro" id="IPR000047">
    <property type="entry name" value="HTH_motif"/>
</dbReference>
<dbReference type="PROSITE" id="PS50071">
    <property type="entry name" value="HOMEOBOX_2"/>
    <property type="match status" value="1"/>
</dbReference>
<keyword evidence="5 6" id="KW-0539">Nucleus</keyword>
<dbReference type="EMBL" id="BTSX01000003">
    <property type="protein sequence ID" value="GMS89744.1"/>
    <property type="molecule type" value="Genomic_DNA"/>
</dbReference>
<evidence type="ECO:0000256" key="4">
    <source>
        <dbReference type="ARBA" id="ARBA00023155"/>
    </source>
</evidence>
<accession>A0AAV5T7U0</accession>
<reference evidence="10" key="1">
    <citation type="submission" date="2023-10" db="EMBL/GenBank/DDBJ databases">
        <title>Genome assembly of Pristionchus species.</title>
        <authorList>
            <person name="Yoshida K."/>
            <person name="Sommer R.J."/>
        </authorList>
    </citation>
    <scope>NUCLEOTIDE SEQUENCE</scope>
    <source>
        <strain evidence="10">RS0144</strain>
    </source>
</reference>
<evidence type="ECO:0000256" key="2">
    <source>
        <dbReference type="ARBA" id="ARBA00010341"/>
    </source>
</evidence>
<gene>
    <name evidence="10" type="ORF">PENTCL1PPCAC_11919</name>
</gene>
<dbReference type="InterPro" id="IPR020479">
    <property type="entry name" value="HD_metazoa"/>
</dbReference>
<evidence type="ECO:0000256" key="3">
    <source>
        <dbReference type="ARBA" id="ARBA00023125"/>
    </source>
</evidence>
<feature type="DNA-binding region" description="Homeobox" evidence="6">
    <location>
        <begin position="52"/>
        <end position="111"/>
    </location>
</feature>
<dbReference type="PROSITE" id="PS00027">
    <property type="entry name" value="HOMEOBOX_1"/>
    <property type="match status" value="1"/>
</dbReference>